<dbReference type="EMBL" id="FTOH01000009">
    <property type="protein sequence ID" value="SIT09489.1"/>
    <property type="molecule type" value="Genomic_DNA"/>
</dbReference>
<accession>A0A1N7PGN8</accession>
<dbReference type="Proteomes" id="UP000185639">
    <property type="component" value="Unassembled WGS sequence"/>
</dbReference>
<evidence type="ECO:0000256" key="1">
    <source>
        <dbReference type="SAM" id="MobiDB-lite"/>
    </source>
</evidence>
<organism evidence="3 4">
    <name type="scientific">Thalassolituus maritimus</name>
    <dbReference type="NCBI Taxonomy" id="484498"/>
    <lineage>
        <taxon>Bacteria</taxon>
        <taxon>Pseudomonadati</taxon>
        <taxon>Pseudomonadota</taxon>
        <taxon>Gammaproteobacteria</taxon>
        <taxon>Oceanospirillales</taxon>
        <taxon>Oceanospirillaceae</taxon>
        <taxon>Thalassolituus</taxon>
    </lineage>
</organism>
<dbReference type="Gene3D" id="1.10.260.40">
    <property type="entry name" value="lambda repressor-like DNA-binding domains"/>
    <property type="match status" value="1"/>
</dbReference>
<keyword evidence="4" id="KW-1185">Reference proteome</keyword>
<evidence type="ECO:0000259" key="2">
    <source>
        <dbReference type="PROSITE" id="PS50943"/>
    </source>
</evidence>
<reference evidence="4" key="1">
    <citation type="submission" date="2017-01" db="EMBL/GenBank/DDBJ databases">
        <authorList>
            <person name="Varghese N."/>
            <person name="Submissions S."/>
        </authorList>
    </citation>
    <scope>NUCLEOTIDE SEQUENCE [LARGE SCALE GENOMIC DNA]</scope>
    <source>
        <strain evidence="4">DSM 24913</strain>
    </source>
</reference>
<gene>
    <name evidence="3" type="ORF">SAMN05421686_109160</name>
</gene>
<dbReference type="PROSITE" id="PS50943">
    <property type="entry name" value="HTH_CROC1"/>
    <property type="match status" value="1"/>
</dbReference>
<dbReference type="InterPro" id="IPR010982">
    <property type="entry name" value="Lambda_DNA-bd_dom_sf"/>
</dbReference>
<dbReference type="AlphaFoldDB" id="A0A1N7PGN8"/>
<dbReference type="STRING" id="484498.SAMN05421686_109160"/>
<dbReference type="Pfam" id="PF13560">
    <property type="entry name" value="HTH_31"/>
    <property type="match status" value="1"/>
</dbReference>
<sequence>MREKRKLSQKQLGIDAGIDPSAASPRMNQYETGKHRPDPNMTERLCQVLGVPVAYLYCEDDDLARVVASFANLNDKDKRKILSMIDQIESLEG</sequence>
<feature type="domain" description="HTH cro/C1-type" evidence="2">
    <location>
        <begin position="1"/>
        <end position="56"/>
    </location>
</feature>
<dbReference type="SUPFAM" id="SSF47413">
    <property type="entry name" value="lambda repressor-like DNA-binding domains"/>
    <property type="match status" value="1"/>
</dbReference>
<dbReference type="OrthoDB" id="6006530at2"/>
<feature type="region of interest" description="Disordered" evidence="1">
    <location>
        <begin position="1"/>
        <end position="41"/>
    </location>
</feature>
<protein>
    <submittedName>
        <fullName evidence="3">Helix-turn-helix domain-containing protein</fullName>
    </submittedName>
</protein>
<proteinExistence type="predicted"/>
<dbReference type="CDD" id="cd00093">
    <property type="entry name" value="HTH_XRE"/>
    <property type="match status" value="1"/>
</dbReference>
<evidence type="ECO:0000313" key="3">
    <source>
        <dbReference type="EMBL" id="SIT09489.1"/>
    </source>
</evidence>
<dbReference type="InterPro" id="IPR001387">
    <property type="entry name" value="Cro/C1-type_HTH"/>
</dbReference>
<dbReference type="SMART" id="SM00530">
    <property type="entry name" value="HTH_XRE"/>
    <property type="match status" value="1"/>
</dbReference>
<dbReference type="GO" id="GO:0003677">
    <property type="term" value="F:DNA binding"/>
    <property type="evidence" value="ECO:0007669"/>
    <property type="project" value="InterPro"/>
</dbReference>
<evidence type="ECO:0000313" key="4">
    <source>
        <dbReference type="Proteomes" id="UP000185639"/>
    </source>
</evidence>
<name>A0A1N7PGN8_9GAMM</name>